<dbReference type="HOGENOM" id="CLU_717977_0_0_1"/>
<dbReference type="Proteomes" id="UP000016088">
    <property type="component" value="Unassembled WGS sequence"/>
</dbReference>
<keyword evidence="2" id="KW-0812">Transmembrane</keyword>
<name>S9Q6V7_SCHOY</name>
<feature type="transmembrane region" description="Helical" evidence="2">
    <location>
        <begin position="41"/>
        <end position="59"/>
    </location>
</feature>
<dbReference type="InterPro" id="IPR050300">
    <property type="entry name" value="GDXG_lipolytic_enzyme"/>
</dbReference>
<dbReference type="RefSeq" id="XP_013017820.1">
    <property type="nucleotide sequence ID" value="XM_013162366.1"/>
</dbReference>
<evidence type="ECO:0000313" key="3">
    <source>
        <dbReference type="EMBL" id="EPX75378.1"/>
    </source>
</evidence>
<dbReference type="GO" id="GO:0016787">
    <property type="term" value="F:hydrolase activity"/>
    <property type="evidence" value="ECO:0007669"/>
    <property type="project" value="UniProtKB-KW"/>
</dbReference>
<dbReference type="AlphaFoldDB" id="S9Q6V7"/>
<proteinExistence type="predicted"/>
<sequence>MISLSFFARLITLPLVWVWTTILYVTIGTRFREQETFRKSYLLNFLVMSYAHLSHGMALKDFRYLDGGNSLFGILKKKEKKINPFKSIPNYGKVFTRKDTKRNIPDSAWLAKQPREVDEEETVIVHLHGGMLCHSFSSVHIFAFSNLYTLLQKQGLRPSILLVDYSLLPEGNSYPTPIIECLNVYDELVSLGYRKILLVGDSAGGYLILSLLYHLNERSKTSNVVWPSGVALISPWLDLNNAKKIKSYETNANKDVINFETLQNCGKEFFLRNEESYSLPLANINLNTSDDIWSGLPPFKEGNFLILVGKNEILRDSILEWCLEKSSLGKKYPEKIMIEQNGIHDGLFLTETFMFYMNYMTFEEWSQNYGVNALYDFTKEIMEKN</sequence>
<reference evidence="3 4" key="1">
    <citation type="journal article" date="2011" name="Science">
        <title>Comparative functional genomics of the fission yeasts.</title>
        <authorList>
            <person name="Rhind N."/>
            <person name="Chen Z."/>
            <person name="Yassour M."/>
            <person name="Thompson D.A."/>
            <person name="Haas B.J."/>
            <person name="Habib N."/>
            <person name="Wapinski I."/>
            <person name="Roy S."/>
            <person name="Lin M.F."/>
            <person name="Heiman D.I."/>
            <person name="Young S.K."/>
            <person name="Furuya K."/>
            <person name="Guo Y."/>
            <person name="Pidoux A."/>
            <person name="Chen H.M."/>
            <person name="Robbertse B."/>
            <person name="Goldberg J.M."/>
            <person name="Aoki K."/>
            <person name="Bayne E.H."/>
            <person name="Berlin A.M."/>
            <person name="Desjardins C.A."/>
            <person name="Dobbs E."/>
            <person name="Dukaj L."/>
            <person name="Fan L."/>
            <person name="FitzGerald M.G."/>
            <person name="French C."/>
            <person name="Gujja S."/>
            <person name="Hansen K."/>
            <person name="Keifenheim D."/>
            <person name="Levin J.Z."/>
            <person name="Mosher R.A."/>
            <person name="Mueller C.A."/>
            <person name="Pfiffner J."/>
            <person name="Priest M."/>
            <person name="Russ C."/>
            <person name="Smialowska A."/>
            <person name="Swoboda P."/>
            <person name="Sykes S.M."/>
            <person name="Vaughn M."/>
            <person name="Vengrova S."/>
            <person name="Yoder R."/>
            <person name="Zeng Q."/>
            <person name="Allshire R."/>
            <person name="Baulcombe D."/>
            <person name="Birren B.W."/>
            <person name="Brown W."/>
            <person name="Ekwall K."/>
            <person name="Kellis M."/>
            <person name="Leatherwood J."/>
            <person name="Levin H."/>
            <person name="Margalit H."/>
            <person name="Martienssen R."/>
            <person name="Nieduszynski C.A."/>
            <person name="Spatafora J.W."/>
            <person name="Friedman N."/>
            <person name="Dalgaard J.Z."/>
            <person name="Baumann P."/>
            <person name="Niki H."/>
            <person name="Regev A."/>
            <person name="Nusbaum C."/>
        </authorList>
    </citation>
    <scope>NUCLEOTIDE SEQUENCE [LARGE SCALE GENOMIC DNA]</scope>
    <source>
        <strain evidence="4">yFS286</strain>
    </source>
</reference>
<dbReference type="InterPro" id="IPR019436">
    <property type="entry name" value="Say1-like"/>
</dbReference>
<evidence type="ECO:0000256" key="1">
    <source>
        <dbReference type="ARBA" id="ARBA00022801"/>
    </source>
</evidence>
<dbReference type="EMBL" id="KE503206">
    <property type="protein sequence ID" value="EPX75378.1"/>
    <property type="molecule type" value="Genomic_DNA"/>
</dbReference>
<dbReference type="eggNOG" id="ENOG502RDZA">
    <property type="taxonomic scope" value="Eukaryota"/>
</dbReference>
<dbReference type="SUPFAM" id="SSF53474">
    <property type="entry name" value="alpha/beta-Hydrolases"/>
    <property type="match status" value="1"/>
</dbReference>
<evidence type="ECO:0000256" key="2">
    <source>
        <dbReference type="SAM" id="Phobius"/>
    </source>
</evidence>
<dbReference type="VEuPathDB" id="FungiDB:SOCG_04620"/>
<gene>
    <name evidence="3" type="ORF">SOCG_04620</name>
</gene>
<dbReference type="Gene3D" id="3.40.50.1820">
    <property type="entry name" value="alpha/beta hydrolase"/>
    <property type="match status" value="1"/>
</dbReference>
<accession>S9Q6V7</accession>
<evidence type="ECO:0000313" key="4">
    <source>
        <dbReference type="Proteomes" id="UP000016088"/>
    </source>
</evidence>
<protein>
    <submittedName>
        <fullName evidence="3">Meiotically up-regulated 180 protein</fullName>
    </submittedName>
</protein>
<dbReference type="InterPro" id="IPR029058">
    <property type="entry name" value="AB_hydrolase_fold"/>
</dbReference>
<keyword evidence="2" id="KW-1133">Transmembrane helix</keyword>
<dbReference type="PANTHER" id="PTHR48081:SF31">
    <property type="entry name" value="STERYL ACETYL HYDROLASE MUG81-RELATED"/>
    <property type="match status" value="1"/>
</dbReference>
<keyword evidence="2" id="KW-0472">Membrane</keyword>
<keyword evidence="4" id="KW-1185">Reference proteome</keyword>
<dbReference type="OrthoDB" id="2152029at2759"/>
<dbReference type="Pfam" id="PF10340">
    <property type="entry name" value="Say1_Mug180"/>
    <property type="match status" value="1"/>
</dbReference>
<feature type="transmembrane region" description="Helical" evidence="2">
    <location>
        <begin position="6"/>
        <end position="29"/>
    </location>
</feature>
<keyword evidence="1" id="KW-0378">Hydrolase</keyword>
<dbReference type="PANTHER" id="PTHR48081">
    <property type="entry name" value="AB HYDROLASE SUPERFAMILY PROTEIN C4A8.06C"/>
    <property type="match status" value="1"/>
</dbReference>
<dbReference type="GeneID" id="25033582"/>
<organism evidence="3 4">
    <name type="scientific">Schizosaccharomyces octosporus (strain yFS286)</name>
    <name type="common">Fission yeast</name>
    <name type="synonym">Octosporomyces octosporus</name>
    <dbReference type="NCBI Taxonomy" id="483514"/>
    <lineage>
        <taxon>Eukaryota</taxon>
        <taxon>Fungi</taxon>
        <taxon>Dikarya</taxon>
        <taxon>Ascomycota</taxon>
        <taxon>Taphrinomycotina</taxon>
        <taxon>Schizosaccharomycetes</taxon>
        <taxon>Schizosaccharomycetales</taxon>
        <taxon>Schizosaccharomycetaceae</taxon>
        <taxon>Schizosaccharomyces</taxon>
    </lineage>
</organism>
<dbReference type="OMA" id="YGKVFTR"/>